<evidence type="ECO:0000256" key="1">
    <source>
        <dbReference type="SAM" id="SignalP"/>
    </source>
</evidence>
<reference evidence="3 4" key="1">
    <citation type="submission" date="2020-08" db="EMBL/GenBank/DDBJ databases">
        <title>A Genomic Blueprint of the Chicken Gut Microbiome.</title>
        <authorList>
            <person name="Gilroy R."/>
            <person name="Ravi A."/>
            <person name="Getino M."/>
            <person name="Pursley I."/>
            <person name="Horton D.L."/>
            <person name="Alikhan N.-F."/>
            <person name="Baker D."/>
            <person name="Gharbi K."/>
            <person name="Hall N."/>
            <person name="Watson M."/>
            <person name="Adriaenssens E.M."/>
            <person name="Foster-Nyarko E."/>
            <person name="Jarju S."/>
            <person name="Secka A."/>
            <person name="Antonio M."/>
            <person name="Oren A."/>
            <person name="Chaudhuri R."/>
            <person name="La Ragione R.M."/>
            <person name="Hildebrand F."/>
            <person name="Pallen M.J."/>
        </authorList>
    </citation>
    <scope>NUCLEOTIDE SEQUENCE [LARGE SCALE GENOMIC DNA]</scope>
    <source>
        <strain evidence="3 4">Sa1YVA6</strain>
    </source>
</reference>
<dbReference type="Proteomes" id="UP000600565">
    <property type="component" value="Unassembled WGS sequence"/>
</dbReference>
<dbReference type="InterPro" id="IPR001119">
    <property type="entry name" value="SLH_dom"/>
</dbReference>
<protein>
    <submittedName>
        <fullName evidence="3">S-layer homology domain-containing protein</fullName>
    </submittedName>
</protein>
<dbReference type="InterPro" id="IPR051465">
    <property type="entry name" value="Cell_Envelope_Struct_Comp"/>
</dbReference>
<dbReference type="PANTHER" id="PTHR43308">
    <property type="entry name" value="OUTER MEMBRANE PROTEIN ALPHA-RELATED"/>
    <property type="match status" value="1"/>
</dbReference>
<organism evidence="3 4">
    <name type="scientific">Solibacillus merdavium</name>
    <dbReference type="NCBI Taxonomy" id="2762218"/>
    <lineage>
        <taxon>Bacteria</taxon>
        <taxon>Bacillati</taxon>
        <taxon>Bacillota</taxon>
        <taxon>Bacilli</taxon>
        <taxon>Bacillales</taxon>
        <taxon>Caryophanaceae</taxon>
        <taxon>Solibacillus</taxon>
    </lineage>
</organism>
<accession>A0ABR8XHM2</accession>
<keyword evidence="4" id="KW-1185">Reference proteome</keyword>
<evidence type="ECO:0000259" key="2">
    <source>
        <dbReference type="PROSITE" id="PS51272"/>
    </source>
</evidence>
<dbReference type="InterPro" id="IPR018711">
    <property type="entry name" value="NAGPA"/>
</dbReference>
<dbReference type="Pfam" id="PF00395">
    <property type="entry name" value="SLH"/>
    <property type="match status" value="3"/>
</dbReference>
<feature type="signal peptide" evidence="1">
    <location>
        <begin position="1"/>
        <end position="27"/>
    </location>
</feature>
<keyword evidence="1" id="KW-0732">Signal</keyword>
<evidence type="ECO:0000313" key="3">
    <source>
        <dbReference type="EMBL" id="MBD8031440.1"/>
    </source>
</evidence>
<feature type="chain" id="PRO_5046896059" evidence="1">
    <location>
        <begin position="28"/>
        <end position="756"/>
    </location>
</feature>
<dbReference type="PROSITE" id="PS51272">
    <property type="entry name" value="SLH"/>
    <property type="match status" value="3"/>
</dbReference>
<dbReference type="RefSeq" id="WP_191702096.1">
    <property type="nucleotide sequence ID" value="NZ_JACSPW010000001.1"/>
</dbReference>
<name>A0ABR8XHM2_9BACL</name>
<dbReference type="Pfam" id="PF09992">
    <property type="entry name" value="NAGPA"/>
    <property type="match status" value="1"/>
</dbReference>
<gene>
    <name evidence="3" type="ORF">H9632_00075</name>
</gene>
<feature type="domain" description="SLH" evidence="2">
    <location>
        <begin position="645"/>
        <end position="699"/>
    </location>
</feature>
<evidence type="ECO:0000313" key="4">
    <source>
        <dbReference type="Proteomes" id="UP000600565"/>
    </source>
</evidence>
<proteinExistence type="predicted"/>
<dbReference type="EMBL" id="JACSPW010000001">
    <property type="protein sequence ID" value="MBD8031440.1"/>
    <property type="molecule type" value="Genomic_DNA"/>
</dbReference>
<feature type="domain" description="SLH" evidence="2">
    <location>
        <begin position="580"/>
        <end position="643"/>
    </location>
</feature>
<feature type="domain" description="SLH" evidence="2">
    <location>
        <begin position="700"/>
        <end position="756"/>
    </location>
</feature>
<sequence length="756" mass="81134">MKTKKTLILAMMMVFALIFSTPQFASAAQSTNDTYPLSPGVKYSNYTHKGSKTNIVNHLEVDLADSFTKISLGLPTPVNTLMTTTQHANSHTKEGNRVVGAINSNFYNMGDGYPLYLISQYNTIVTPSVISSSSSNYVSQPIAFGITKDGNGEIAYYNSKINVTYNGETNEVNGLNVKRGDNEAVIYTPQNHSSMTPNGGKGMEFIVETGNTIGSTKFGQTLTGKVTAIRGYDDEAKAKIPRNGFVLSFNGSTWGDKYRGIKIGDEISVNFSIDNRWMDAQFMMASGPLLVLDGKKNVSMNESSSRARETAPRTAIAISKDKKKVHLITVDGRINSSAGMTLTQFADYLVSLGVDRAINLDGGGSTTMGIRKYGSNTVVLANTPSGGTQRRVSAIIEAISTAPTTNAPKHIQVTRDKVGTLLVGATVKLTPNYVLDEYYNPLPMNASDFTITSQNNTVSVNGLSYTAVSPGSERLTVTNQGAAQSISFNVVDAPAGLTISGVSGSVEPNASIQLKANITGANNEPLIYNDSQIQWSIDGDIGSVFSSGVFKSNGKEGTARVTATLGTKSVSKEIVVKAAEKALFKDISVNNRYKTEINYLVENKLISGYPDGTFKPELALNRGQAAVLLTRALGLSTKDVANPGFSDLSTNNTYYGAVAAIVQAGIMSGTGNGKFEPGKPLTRAQMSKILVEAYGLTGTTAAKFKDVSTKHWAYDYIHTLAANEITTGYEDNTFKPGVEVSRMHFSLFLYRTITQQ</sequence>
<comment type="caution">
    <text evidence="3">The sequence shown here is derived from an EMBL/GenBank/DDBJ whole genome shotgun (WGS) entry which is preliminary data.</text>
</comment>